<feature type="transmembrane region" description="Helical" evidence="6">
    <location>
        <begin position="358"/>
        <end position="378"/>
    </location>
</feature>
<dbReference type="InterPro" id="IPR001182">
    <property type="entry name" value="FtsW/RodA"/>
</dbReference>
<feature type="transmembrane region" description="Helical" evidence="6">
    <location>
        <begin position="320"/>
        <end position="338"/>
    </location>
</feature>
<feature type="transmembrane region" description="Helical" evidence="6">
    <location>
        <begin position="282"/>
        <end position="308"/>
    </location>
</feature>
<dbReference type="Proteomes" id="UP000823201">
    <property type="component" value="Unassembled WGS sequence"/>
</dbReference>
<dbReference type="PROSITE" id="PS51257">
    <property type="entry name" value="PROKAR_LIPOPROTEIN"/>
    <property type="match status" value="1"/>
</dbReference>
<keyword evidence="7" id="KW-0132">Cell division</keyword>
<evidence type="ECO:0000313" key="8">
    <source>
        <dbReference type="Proteomes" id="UP000823201"/>
    </source>
</evidence>
<dbReference type="GO" id="GO:0051301">
    <property type="term" value="P:cell division"/>
    <property type="evidence" value="ECO:0007669"/>
    <property type="project" value="UniProtKB-KW"/>
</dbReference>
<reference evidence="7 8" key="1">
    <citation type="submission" date="2021-01" db="EMBL/GenBank/DDBJ databases">
        <title>Genomic Encyclopedia of Type Strains, Phase IV (KMG-IV): sequencing the most valuable type-strain genomes for metagenomic binning, comparative biology and taxonomic classification.</title>
        <authorList>
            <person name="Goeker M."/>
        </authorList>
    </citation>
    <scope>NUCLEOTIDE SEQUENCE [LARGE SCALE GENOMIC DNA]</scope>
    <source>
        <strain evidence="7 8">DSM 100968</strain>
    </source>
</reference>
<name>A0ABS2Q4J7_9BACL</name>
<keyword evidence="3" id="KW-0133">Cell shape</keyword>
<feature type="transmembrane region" description="Helical" evidence="6">
    <location>
        <begin position="74"/>
        <end position="94"/>
    </location>
</feature>
<comment type="subcellular location">
    <subcellularLocation>
        <location evidence="1">Membrane</location>
        <topology evidence="1">Multi-pass membrane protein</topology>
    </subcellularLocation>
</comment>
<gene>
    <name evidence="7" type="ORF">JOC27_000143</name>
</gene>
<accession>A0ABS2Q4J7</accession>
<dbReference type="PANTHER" id="PTHR30474:SF1">
    <property type="entry name" value="PEPTIDOGLYCAN GLYCOSYLTRANSFERASE MRDB"/>
    <property type="match status" value="1"/>
</dbReference>
<evidence type="ECO:0000256" key="2">
    <source>
        <dbReference type="ARBA" id="ARBA00022692"/>
    </source>
</evidence>
<feature type="transmembrane region" description="Helical" evidence="6">
    <location>
        <begin position="200"/>
        <end position="219"/>
    </location>
</feature>
<evidence type="ECO:0000313" key="7">
    <source>
        <dbReference type="EMBL" id="MBM7656707.1"/>
    </source>
</evidence>
<dbReference type="Pfam" id="PF01098">
    <property type="entry name" value="FTSW_RODA_SPOVE"/>
    <property type="match status" value="1"/>
</dbReference>
<organism evidence="7 8">
    <name type="scientific">Sporolactobacillus spathodeae</name>
    <dbReference type="NCBI Taxonomy" id="1465502"/>
    <lineage>
        <taxon>Bacteria</taxon>
        <taxon>Bacillati</taxon>
        <taxon>Bacillota</taxon>
        <taxon>Bacilli</taxon>
        <taxon>Bacillales</taxon>
        <taxon>Sporolactobacillaceae</taxon>
        <taxon>Sporolactobacillus</taxon>
    </lineage>
</organism>
<evidence type="ECO:0000256" key="1">
    <source>
        <dbReference type="ARBA" id="ARBA00004141"/>
    </source>
</evidence>
<evidence type="ECO:0000256" key="3">
    <source>
        <dbReference type="ARBA" id="ARBA00022960"/>
    </source>
</evidence>
<keyword evidence="7" id="KW-0131">Cell cycle</keyword>
<keyword evidence="2 6" id="KW-0812">Transmembrane</keyword>
<keyword evidence="5 6" id="KW-0472">Membrane</keyword>
<comment type="caution">
    <text evidence="7">The sequence shown here is derived from an EMBL/GenBank/DDBJ whole genome shotgun (WGS) entry which is preliminary data.</text>
</comment>
<keyword evidence="4 6" id="KW-1133">Transmembrane helix</keyword>
<dbReference type="PANTHER" id="PTHR30474">
    <property type="entry name" value="CELL CYCLE PROTEIN"/>
    <property type="match status" value="1"/>
</dbReference>
<dbReference type="EMBL" id="JAFBEV010000001">
    <property type="protein sequence ID" value="MBM7656707.1"/>
    <property type="molecule type" value="Genomic_DNA"/>
</dbReference>
<evidence type="ECO:0000256" key="6">
    <source>
        <dbReference type="SAM" id="Phobius"/>
    </source>
</evidence>
<feature type="transmembrane region" description="Helical" evidence="6">
    <location>
        <begin position="12"/>
        <end position="29"/>
    </location>
</feature>
<keyword evidence="8" id="KW-1185">Reference proteome</keyword>
<evidence type="ECO:0000256" key="4">
    <source>
        <dbReference type="ARBA" id="ARBA00022989"/>
    </source>
</evidence>
<protein>
    <submittedName>
        <fullName evidence="7">Cell division protein FtsW (Lipid II flippase)</fullName>
    </submittedName>
</protein>
<sequence>MMTKDSLSKIDYILLFIIFLLGCVSYIAISNAPGLNGGRAIGSAHRQIFWYVLGFIVFAGFSFLDYERLKRMHWLFYGFGLFMLFGLTLAKLGLPIPLANQTNGAWSWYSFTSSIKLEPAEFVKIFLILSLAAIIDKHNEMYPIRTAHEDWLLLRKIAYISLPPFALIFIQPDLGSALVLFSIIVCMTVVSGIHWKFISGILSTIVAGLIFFAIAWFKFPQLVNIVLEAHQRERFYAWTNPYQYSSQAGFQLIQSLNSIGSGQFFHHGYNPAITLPEGNTDFIFAIIGGTYGFLGAVIVILLYFLLLSRIVRTASGTHDPFGSYICTGIIGLLMFQIFENIGMTIQVMPITGITLPFLSYGGSSLISSMICMGLVQSVRMQTHRFMFS</sequence>
<dbReference type="RefSeq" id="WP_239529245.1">
    <property type="nucleotide sequence ID" value="NZ_CBCRXA010000001.1"/>
</dbReference>
<evidence type="ECO:0000256" key="5">
    <source>
        <dbReference type="ARBA" id="ARBA00023136"/>
    </source>
</evidence>
<feature type="transmembrane region" description="Helical" evidence="6">
    <location>
        <begin position="49"/>
        <end position="67"/>
    </location>
</feature>
<proteinExistence type="predicted"/>
<feature type="transmembrane region" description="Helical" evidence="6">
    <location>
        <begin position="176"/>
        <end position="193"/>
    </location>
</feature>